<evidence type="ECO:0000313" key="2">
    <source>
        <dbReference type="Proteomes" id="UP000798662"/>
    </source>
</evidence>
<protein>
    <submittedName>
        <fullName evidence="1">Uncharacterized protein</fullName>
    </submittedName>
</protein>
<proteinExistence type="predicted"/>
<gene>
    <name evidence="1" type="ORF">I4F81_011141</name>
</gene>
<comment type="caution">
    <text evidence="1">The sequence shown here is derived from an EMBL/GenBank/DDBJ whole genome shotgun (WGS) entry which is preliminary data.</text>
</comment>
<name>A0ACC3CEN9_PYRYE</name>
<evidence type="ECO:0000313" key="1">
    <source>
        <dbReference type="EMBL" id="KAK1868657.1"/>
    </source>
</evidence>
<dbReference type="EMBL" id="CM020620">
    <property type="protein sequence ID" value="KAK1868657.1"/>
    <property type="molecule type" value="Genomic_DNA"/>
</dbReference>
<sequence length="600" mass="56501">MGEGEGDAGRWRPSDAATLADVAYWGRYAVAAYGWVLLRALGLLPAAAAGGLLPLDPVAVIAAKTGIRQEDVLLCELAPAPSIGELQAAAEAAEAAAAAAVGEAAAAAPSATASPPSGDGAQPPSASPFGPPGSPQAAGTSASTTAAAAAAAATRGLTPRFFIADDRQRRALVVSIRGTLSAADAVLDLTADGVPFGGGTAHAGMAAAAAAVAAAAAPVLADALAAPHRSGYGVVVVGHSLGAGTATLLTKLLLDAQGEGGGERDAAAAAAGAALTPAAAAAATATAVAAAAAAAPNPAAAVAAVAPFDVRCVALAPPPVFAPLSAVDARWATAVEAVVHADDVVCRLSIRTARELLLSLAAAAADVAAAADGSGGGEGEGGAGRRHPTDGGGAGTTTAAAAAAAATATAAATAADVAGVTPAAAAAAVVPDRAAGGKTPQLGAPAGVSAGAAAGVAGRPPPDALYLVGRVHWLLPRPPEGDGGRHQDDSDGGSDGGAGGSDSGDDGDAAPPAVPAWAVPAAGAGRLSAAPAVATYTAVRVAADDPALSRILLTWSLGTSHLPSAYEAALAGLRLPDAEGPAAPAATTSAPSRDGRAAGG</sequence>
<reference evidence="1" key="1">
    <citation type="submission" date="2019-11" db="EMBL/GenBank/DDBJ databases">
        <title>Nori genome reveals adaptations in red seaweeds to the harsh intertidal environment.</title>
        <authorList>
            <person name="Wang D."/>
            <person name="Mao Y."/>
        </authorList>
    </citation>
    <scope>NUCLEOTIDE SEQUENCE</scope>
    <source>
        <tissue evidence="1">Gametophyte</tissue>
    </source>
</reference>
<keyword evidence="2" id="KW-1185">Reference proteome</keyword>
<organism evidence="1 2">
    <name type="scientific">Pyropia yezoensis</name>
    <name type="common">Susabi-nori</name>
    <name type="synonym">Porphyra yezoensis</name>
    <dbReference type="NCBI Taxonomy" id="2788"/>
    <lineage>
        <taxon>Eukaryota</taxon>
        <taxon>Rhodophyta</taxon>
        <taxon>Bangiophyceae</taxon>
        <taxon>Bangiales</taxon>
        <taxon>Bangiaceae</taxon>
        <taxon>Pyropia</taxon>
    </lineage>
</organism>
<accession>A0ACC3CEN9</accession>
<dbReference type="Proteomes" id="UP000798662">
    <property type="component" value="Chromosome 3"/>
</dbReference>